<dbReference type="InterPro" id="IPR000156">
    <property type="entry name" value="Ran_bind_dom"/>
</dbReference>
<keyword evidence="4" id="KW-1185">Reference proteome</keyword>
<dbReference type="EMBL" id="KL142372">
    <property type="protein sequence ID" value="KDR79807.1"/>
    <property type="molecule type" value="Genomic_DNA"/>
</dbReference>
<dbReference type="AlphaFoldDB" id="A0A067TBS7"/>
<dbReference type="Pfam" id="PF00638">
    <property type="entry name" value="Ran_BP1"/>
    <property type="match status" value="1"/>
</dbReference>
<dbReference type="Proteomes" id="UP000027222">
    <property type="component" value="Unassembled WGS sequence"/>
</dbReference>
<dbReference type="PANTHER" id="PTHR23138:SF87">
    <property type="entry name" value="E3 SUMO-PROTEIN LIGASE RANBP2"/>
    <property type="match status" value="1"/>
</dbReference>
<dbReference type="HOGENOM" id="CLU_1475272_0_0_1"/>
<dbReference type="InterPro" id="IPR000697">
    <property type="entry name" value="WH1/EVH1_dom"/>
</dbReference>
<dbReference type="SMART" id="SM00160">
    <property type="entry name" value="RanBD"/>
    <property type="match status" value="1"/>
</dbReference>
<reference evidence="4" key="1">
    <citation type="journal article" date="2014" name="Proc. Natl. Acad. Sci. U.S.A.">
        <title>Extensive sampling of basidiomycete genomes demonstrates inadequacy of the white-rot/brown-rot paradigm for wood decay fungi.</title>
        <authorList>
            <person name="Riley R."/>
            <person name="Salamov A.A."/>
            <person name="Brown D.W."/>
            <person name="Nagy L.G."/>
            <person name="Floudas D."/>
            <person name="Held B.W."/>
            <person name="Levasseur A."/>
            <person name="Lombard V."/>
            <person name="Morin E."/>
            <person name="Otillar R."/>
            <person name="Lindquist E.A."/>
            <person name="Sun H."/>
            <person name="LaButti K.M."/>
            <person name="Schmutz J."/>
            <person name="Jabbour D."/>
            <person name="Luo H."/>
            <person name="Baker S.E."/>
            <person name="Pisabarro A.G."/>
            <person name="Walton J.D."/>
            <person name="Blanchette R.A."/>
            <person name="Henrissat B."/>
            <person name="Martin F."/>
            <person name="Cullen D."/>
            <person name="Hibbett D.S."/>
            <person name="Grigoriev I.V."/>
        </authorList>
    </citation>
    <scope>NUCLEOTIDE SEQUENCE [LARGE SCALE GENOMIC DNA]</scope>
    <source>
        <strain evidence="4">CBS 339.88</strain>
    </source>
</reference>
<dbReference type="Gene3D" id="2.30.29.30">
    <property type="entry name" value="Pleckstrin-homology domain (PH domain)/Phosphotyrosine-binding domain (PTB)"/>
    <property type="match status" value="1"/>
</dbReference>
<protein>
    <recommendedName>
        <fullName evidence="5">RanBD1 domain-containing protein</fullName>
    </recommendedName>
</protein>
<evidence type="ECO:0000259" key="2">
    <source>
        <dbReference type="PROSITE" id="PS50229"/>
    </source>
</evidence>
<evidence type="ECO:0000259" key="1">
    <source>
        <dbReference type="PROSITE" id="PS50196"/>
    </source>
</evidence>
<dbReference type="PROSITE" id="PS50196">
    <property type="entry name" value="RANBD1"/>
    <property type="match status" value="1"/>
</dbReference>
<evidence type="ECO:0000313" key="3">
    <source>
        <dbReference type="EMBL" id="KDR79807.1"/>
    </source>
</evidence>
<dbReference type="STRING" id="685588.A0A067TBS7"/>
<evidence type="ECO:0008006" key="5">
    <source>
        <dbReference type="Google" id="ProtNLM"/>
    </source>
</evidence>
<feature type="domain" description="WH1" evidence="2">
    <location>
        <begin position="27"/>
        <end position="149"/>
    </location>
</feature>
<dbReference type="GO" id="GO:0005643">
    <property type="term" value="C:nuclear pore"/>
    <property type="evidence" value="ECO:0007669"/>
    <property type="project" value="TreeGrafter"/>
</dbReference>
<accession>A0A067TBS7</accession>
<dbReference type="PANTHER" id="PTHR23138">
    <property type="entry name" value="RAN BINDING PROTEIN"/>
    <property type="match status" value="1"/>
</dbReference>
<sequence>MSALFLQSDFILLDGKDEGQVDGAAVPEDGQEEVLMKKRAKLFEFDAANSKWMTKATGDASLLRSYDQTKARVRFMMRRDKTMRICANHWITKDMKLQSIANSDRSWVWRVTADLAEQLPEPKHLGIRFASPEIAMQFKQAFEGAQDDLNTDDKLSQLELLRLERDRISRQITLLEAQIGDGK</sequence>
<dbReference type="InterPro" id="IPR011993">
    <property type="entry name" value="PH-like_dom_sf"/>
</dbReference>
<dbReference type="OrthoDB" id="2357150at2759"/>
<name>A0A067TBS7_GALM3</name>
<dbReference type="GO" id="GO:0005096">
    <property type="term" value="F:GTPase activator activity"/>
    <property type="evidence" value="ECO:0007669"/>
    <property type="project" value="TreeGrafter"/>
</dbReference>
<proteinExistence type="predicted"/>
<organism evidence="3 4">
    <name type="scientific">Galerina marginata (strain CBS 339.88)</name>
    <dbReference type="NCBI Taxonomy" id="685588"/>
    <lineage>
        <taxon>Eukaryota</taxon>
        <taxon>Fungi</taxon>
        <taxon>Dikarya</taxon>
        <taxon>Basidiomycota</taxon>
        <taxon>Agaricomycotina</taxon>
        <taxon>Agaricomycetes</taxon>
        <taxon>Agaricomycetidae</taxon>
        <taxon>Agaricales</taxon>
        <taxon>Agaricineae</taxon>
        <taxon>Strophariaceae</taxon>
        <taxon>Galerina</taxon>
    </lineage>
</organism>
<dbReference type="SUPFAM" id="SSF50729">
    <property type="entry name" value="PH domain-like"/>
    <property type="match status" value="1"/>
</dbReference>
<dbReference type="InterPro" id="IPR045255">
    <property type="entry name" value="RanBP1-like"/>
</dbReference>
<evidence type="ECO:0000313" key="4">
    <source>
        <dbReference type="Proteomes" id="UP000027222"/>
    </source>
</evidence>
<dbReference type="GO" id="GO:0005737">
    <property type="term" value="C:cytoplasm"/>
    <property type="evidence" value="ECO:0007669"/>
    <property type="project" value="TreeGrafter"/>
</dbReference>
<gene>
    <name evidence="3" type="ORF">GALMADRAFT_241895</name>
</gene>
<feature type="domain" description="RanBD1" evidence="1">
    <location>
        <begin position="29"/>
        <end position="151"/>
    </location>
</feature>
<dbReference type="PROSITE" id="PS50229">
    <property type="entry name" value="WH1"/>
    <property type="match status" value="1"/>
</dbReference>